<dbReference type="Proteomes" id="UP000799753">
    <property type="component" value="Unassembled WGS sequence"/>
</dbReference>
<sequence>MHLIQIVNFARTFTGSLILLGSCLMILAERLTWQFGEVPLPDKERNEELTWAVNYELGILDPAMEDPVQYLGGRKSQTDRFYPYQNEHEMKLALKYIFASEDITQVSWSLWIGMQMDLEKMFSVQAEPSTKPATPNPISGTRRPLDSNNRSRPKTPDIEEIDLTVSPDHASRKPTRRPTFGISTPPSCYSKNENKAQSLPCPKSTTPSTQAPSKSTPGPASAVQHTQPAPYFGKDRRIVSYKTLQDFYSLLDRIERTSYVGALFLEAYAERLQRVQCSNCYAQRYIDLDDPFVE</sequence>
<gene>
    <name evidence="2" type="ORF">P280DRAFT_396460</name>
</gene>
<reference evidence="2" key="1">
    <citation type="journal article" date="2020" name="Stud. Mycol.">
        <title>101 Dothideomycetes genomes: a test case for predicting lifestyles and emergence of pathogens.</title>
        <authorList>
            <person name="Haridas S."/>
            <person name="Albert R."/>
            <person name="Binder M."/>
            <person name="Bloem J."/>
            <person name="Labutti K."/>
            <person name="Salamov A."/>
            <person name="Andreopoulos B."/>
            <person name="Baker S."/>
            <person name="Barry K."/>
            <person name="Bills G."/>
            <person name="Bluhm B."/>
            <person name="Cannon C."/>
            <person name="Castanera R."/>
            <person name="Culley D."/>
            <person name="Daum C."/>
            <person name="Ezra D."/>
            <person name="Gonzalez J."/>
            <person name="Henrissat B."/>
            <person name="Kuo A."/>
            <person name="Liang C."/>
            <person name="Lipzen A."/>
            <person name="Lutzoni F."/>
            <person name="Magnuson J."/>
            <person name="Mondo S."/>
            <person name="Nolan M."/>
            <person name="Ohm R."/>
            <person name="Pangilinan J."/>
            <person name="Park H.-J."/>
            <person name="Ramirez L."/>
            <person name="Alfaro M."/>
            <person name="Sun H."/>
            <person name="Tritt A."/>
            <person name="Yoshinaga Y."/>
            <person name="Zwiers L.-H."/>
            <person name="Turgeon B."/>
            <person name="Goodwin S."/>
            <person name="Spatafora J."/>
            <person name="Crous P."/>
            <person name="Grigoriev I."/>
        </authorList>
    </citation>
    <scope>NUCLEOTIDE SEQUENCE</scope>
    <source>
        <strain evidence="2">CBS 473.64</strain>
    </source>
</reference>
<dbReference type="EMBL" id="MU006781">
    <property type="protein sequence ID" value="KAF2642763.1"/>
    <property type="molecule type" value="Genomic_DNA"/>
</dbReference>
<evidence type="ECO:0000256" key="1">
    <source>
        <dbReference type="SAM" id="MobiDB-lite"/>
    </source>
</evidence>
<evidence type="ECO:0000313" key="2">
    <source>
        <dbReference type="EMBL" id="KAF2642763.1"/>
    </source>
</evidence>
<feature type="region of interest" description="Disordered" evidence="1">
    <location>
        <begin position="125"/>
        <end position="227"/>
    </location>
</feature>
<protein>
    <submittedName>
        <fullName evidence="2">Uncharacterized protein</fullName>
    </submittedName>
</protein>
<organism evidence="2 3">
    <name type="scientific">Massarina eburnea CBS 473.64</name>
    <dbReference type="NCBI Taxonomy" id="1395130"/>
    <lineage>
        <taxon>Eukaryota</taxon>
        <taxon>Fungi</taxon>
        <taxon>Dikarya</taxon>
        <taxon>Ascomycota</taxon>
        <taxon>Pezizomycotina</taxon>
        <taxon>Dothideomycetes</taxon>
        <taxon>Pleosporomycetidae</taxon>
        <taxon>Pleosporales</taxon>
        <taxon>Massarineae</taxon>
        <taxon>Massarinaceae</taxon>
        <taxon>Massarina</taxon>
    </lineage>
</organism>
<feature type="compositionally biased region" description="Polar residues" evidence="1">
    <location>
        <begin position="181"/>
        <end position="227"/>
    </location>
</feature>
<name>A0A6A6S7P7_9PLEO</name>
<feature type="compositionally biased region" description="Polar residues" evidence="1">
    <location>
        <begin position="126"/>
        <end position="139"/>
    </location>
</feature>
<evidence type="ECO:0000313" key="3">
    <source>
        <dbReference type="Proteomes" id="UP000799753"/>
    </source>
</evidence>
<keyword evidence="3" id="KW-1185">Reference proteome</keyword>
<dbReference type="AlphaFoldDB" id="A0A6A6S7P7"/>
<dbReference type="OrthoDB" id="3650630at2759"/>
<proteinExistence type="predicted"/>
<accession>A0A6A6S7P7</accession>